<protein>
    <submittedName>
        <fullName evidence="3">5-methyltetrahydrofolate--homocysteine methyltransferase</fullName>
    </submittedName>
</protein>
<reference evidence="3 4" key="1">
    <citation type="submission" date="2021-06" db="EMBL/GenBank/DDBJ databases">
        <title>Rheinheimera indica sp. nov., isolated from deep-sea sediment.</title>
        <authorList>
            <person name="Wang Z."/>
            <person name="Zhang X.-Y."/>
        </authorList>
    </citation>
    <scope>NUCLEOTIDE SEQUENCE [LARGE SCALE GENOMIC DNA]</scope>
    <source>
        <strain evidence="3 4">SM2107</strain>
    </source>
</reference>
<gene>
    <name evidence="3" type="ORF">KQY15_08705</name>
</gene>
<evidence type="ECO:0000256" key="1">
    <source>
        <dbReference type="SAM" id="MobiDB-lite"/>
    </source>
</evidence>
<evidence type="ECO:0000313" key="4">
    <source>
        <dbReference type="Proteomes" id="UP000704611"/>
    </source>
</evidence>
<comment type="caution">
    <text evidence="3">The sequence shown here is derived from an EMBL/GenBank/DDBJ whole genome shotgun (WGS) entry which is preliminary data.</text>
</comment>
<dbReference type="GO" id="GO:0032259">
    <property type="term" value="P:methylation"/>
    <property type="evidence" value="ECO:0007669"/>
    <property type="project" value="UniProtKB-KW"/>
</dbReference>
<dbReference type="RefSeq" id="WP_217668797.1">
    <property type="nucleotide sequence ID" value="NZ_JAHRID010000003.1"/>
</dbReference>
<organism evidence="3 4">
    <name type="scientific">Arsukibacterium indicum</name>
    <dbReference type="NCBI Taxonomy" id="2848612"/>
    <lineage>
        <taxon>Bacteria</taxon>
        <taxon>Pseudomonadati</taxon>
        <taxon>Pseudomonadota</taxon>
        <taxon>Gammaproteobacteria</taxon>
        <taxon>Chromatiales</taxon>
        <taxon>Chromatiaceae</taxon>
        <taxon>Arsukibacterium</taxon>
    </lineage>
</organism>
<proteinExistence type="predicted"/>
<evidence type="ECO:0000313" key="3">
    <source>
        <dbReference type="EMBL" id="MBV2129171.1"/>
    </source>
</evidence>
<feature type="signal peptide" evidence="2">
    <location>
        <begin position="1"/>
        <end position="21"/>
    </location>
</feature>
<sequence>MLQTKLTLLAALVGVSLLSGCGDSTTTIIEKDPIAVDDDHDHGDDGDHDHDHGDSDISTAGRLVISAKDSNLVSVYELTDGSLLDTFAVADIPSALAASPARRYALAVQRTSDRVEFIDGGLFQEDHVDHLHPYQQAPELASFVLTDSRPTHITRTDSQTAIFFDGDAASGAPAAVAVTTEADITTDSNGYPVLNYTLNMHGAAQARGEYLVSTVRDADSATTLPDKVAVYHAHDDHFDEELVFDELCPGLHGSAQNEHFISFGCTDGVLLIEQDGTTFTASKLANTADFTGSMRIGTLVGAEDAEHFVGFAGASAFAIHAEDGEMELIDWQATEGASLTGYGFADHGEKFVLLDNQGFLTILNYHGHEHGDEHQGTDEAAFEFAAKVQLTTADVSTMPQGSRFELAISASDDKVYVLNPIDRSLLTVDVADGEVVATKQLNFMPHKLVWLGIADAAAEHDHDH</sequence>
<keyword evidence="3" id="KW-0808">Transferase</keyword>
<dbReference type="Proteomes" id="UP000704611">
    <property type="component" value="Unassembled WGS sequence"/>
</dbReference>
<keyword evidence="3" id="KW-0489">Methyltransferase</keyword>
<name>A0ABS6MK18_9GAMM</name>
<dbReference type="GO" id="GO:0008168">
    <property type="term" value="F:methyltransferase activity"/>
    <property type="evidence" value="ECO:0007669"/>
    <property type="project" value="UniProtKB-KW"/>
</dbReference>
<dbReference type="EMBL" id="JAHRID010000003">
    <property type="protein sequence ID" value="MBV2129171.1"/>
    <property type="molecule type" value="Genomic_DNA"/>
</dbReference>
<feature type="region of interest" description="Disordered" evidence="1">
    <location>
        <begin position="32"/>
        <end position="55"/>
    </location>
</feature>
<accession>A0ABS6MK18</accession>
<keyword evidence="2" id="KW-0732">Signal</keyword>
<evidence type="ECO:0000256" key="2">
    <source>
        <dbReference type="SAM" id="SignalP"/>
    </source>
</evidence>
<dbReference type="PROSITE" id="PS51257">
    <property type="entry name" value="PROKAR_LIPOPROTEIN"/>
    <property type="match status" value="1"/>
</dbReference>
<keyword evidence="4" id="KW-1185">Reference proteome</keyword>
<feature type="chain" id="PRO_5046779036" evidence="2">
    <location>
        <begin position="22"/>
        <end position="464"/>
    </location>
</feature>